<dbReference type="GO" id="GO:0006935">
    <property type="term" value="P:chemotaxis"/>
    <property type="evidence" value="ECO:0007669"/>
    <property type="project" value="TreeGrafter"/>
</dbReference>
<dbReference type="Pfam" id="PF00015">
    <property type="entry name" value="MCPsignal"/>
    <property type="match status" value="1"/>
</dbReference>
<dbReference type="RefSeq" id="WP_130480556.1">
    <property type="nucleotide sequence ID" value="NZ_SGWV01000007.1"/>
</dbReference>
<protein>
    <submittedName>
        <fullName evidence="10">Methyl-accepting chemotaxis protein</fullName>
    </submittedName>
</protein>
<dbReference type="InterPro" id="IPR003660">
    <property type="entry name" value="HAMP_dom"/>
</dbReference>
<reference evidence="10 11" key="1">
    <citation type="submission" date="2019-02" db="EMBL/GenBank/DDBJ databases">
        <title>Genomic Encyclopedia of Type Strains, Phase IV (KMG-IV): sequencing the most valuable type-strain genomes for metagenomic binning, comparative biology and taxonomic classification.</title>
        <authorList>
            <person name="Goeker M."/>
        </authorList>
    </citation>
    <scope>NUCLEOTIDE SEQUENCE [LARGE SCALE GENOMIC DNA]</scope>
    <source>
        <strain evidence="10 11">DSM 10617</strain>
    </source>
</reference>
<keyword evidence="7" id="KW-1133">Transmembrane helix</keyword>
<sequence length="515" mass="54272">MNLTLRRLLWLPPVLIGLVLAVAATLAWIATSRDVDRSGALIIESQTKLETSMRWSGLTQVNAARTMALLVSRDEALNATLKTEMKATSAEISTLQKALEARSDDAELQASLAEVGARRKAYIAARDAAQARKAAEPDVDSQALRDMVLPALQAYTAAQQATVKLESEQTAQQMNASGDRRMLTITLVCGLLASIVVGLGVSSAVLVRKICGPIESVCAQAERMGAGDLTQRFETSRRDEIGDLQRALATTQEALGRTVSEVRVSVDSIHTASREVAAGNQDLSGRTEQTAGSLQQTASSMEQLNGSVRQTADAARTANQLANSASDAAQRGGQVVSQVVSNMDEINAASRKIAEIIGVIDGIAFQTNILALNAAVEAARAGEQGRGFAVVASEVRSLAGRSAEAAREIKSLIGASVEKVDSGSRLVSDAGSTMQEIVASVARVNDIIAEITAATSEQSSELGQINGAVLQLDQMTQQNAALVEQSSAAAESLNDQAQRLNQVVQVFRTREGAHA</sequence>
<keyword evidence="7" id="KW-0472">Membrane</keyword>
<evidence type="ECO:0000256" key="5">
    <source>
        <dbReference type="SAM" id="Coils"/>
    </source>
</evidence>
<dbReference type="PROSITE" id="PS50111">
    <property type="entry name" value="CHEMOTAXIS_TRANSDUC_2"/>
    <property type="match status" value="1"/>
</dbReference>
<dbReference type="GO" id="GO:0004888">
    <property type="term" value="F:transmembrane signaling receptor activity"/>
    <property type="evidence" value="ECO:0007669"/>
    <property type="project" value="TreeGrafter"/>
</dbReference>
<dbReference type="GO" id="GO:0007165">
    <property type="term" value="P:signal transduction"/>
    <property type="evidence" value="ECO:0007669"/>
    <property type="project" value="UniProtKB-KW"/>
</dbReference>
<feature type="domain" description="Methyl-accepting transducer" evidence="8">
    <location>
        <begin position="265"/>
        <end position="494"/>
    </location>
</feature>
<keyword evidence="5" id="KW-0175">Coiled coil</keyword>
<evidence type="ECO:0000256" key="6">
    <source>
        <dbReference type="SAM" id="MobiDB-lite"/>
    </source>
</evidence>
<gene>
    <name evidence="10" type="ORF">EV685_0698</name>
</gene>
<comment type="caution">
    <text evidence="10">The sequence shown here is derived from an EMBL/GenBank/DDBJ whole genome shotgun (WGS) entry which is preliminary data.</text>
</comment>
<evidence type="ECO:0000259" key="9">
    <source>
        <dbReference type="PROSITE" id="PS50885"/>
    </source>
</evidence>
<proteinExistence type="inferred from homology"/>
<feature type="region of interest" description="Disordered" evidence="6">
    <location>
        <begin position="304"/>
        <end position="327"/>
    </location>
</feature>
<dbReference type="PANTHER" id="PTHR43531:SF14">
    <property type="entry name" value="METHYL-ACCEPTING CHEMOTAXIS PROTEIN I-RELATED"/>
    <property type="match status" value="1"/>
</dbReference>
<dbReference type="SMART" id="SM00304">
    <property type="entry name" value="HAMP"/>
    <property type="match status" value="1"/>
</dbReference>
<comment type="subcellular location">
    <subcellularLocation>
        <location evidence="1">Membrane</location>
    </subcellularLocation>
</comment>
<evidence type="ECO:0000259" key="8">
    <source>
        <dbReference type="PROSITE" id="PS50111"/>
    </source>
</evidence>
<evidence type="ECO:0000256" key="4">
    <source>
        <dbReference type="PROSITE-ProRule" id="PRU00284"/>
    </source>
</evidence>
<keyword evidence="4" id="KW-0807">Transducer</keyword>
<feature type="domain" description="HAMP" evidence="9">
    <location>
        <begin position="208"/>
        <end position="260"/>
    </location>
</feature>
<feature type="transmembrane region" description="Helical" evidence="7">
    <location>
        <begin position="12"/>
        <end position="31"/>
    </location>
</feature>
<dbReference type="CDD" id="cd19411">
    <property type="entry name" value="MCP2201-like_sensor"/>
    <property type="match status" value="1"/>
</dbReference>
<dbReference type="AlphaFoldDB" id="A0A4Q7LTN2"/>
<dbReference type="InterPro" id="IPR004089">
    <property type="entry name" value="MCPsignal_dom"/>
</dbReference>
<dbReference type="OrthoDB" id="9763018at2"/>
<evidence type="ECO:0000256" key="1">
    <source>
        <dbReference type="ARBA" id="ARBA00004370"/>
    </source>
</evidence>
<name>A0A4Q7LTN2_9BURK</name>
<dbReference type="SMART" id="SM00283">
    <property type="entry name" value="MA"/>
    <property type="match status" value="1"/>
</dbReference>
<feature type="transmembrane region" description="Helical" evidence="7">
    <location>
        <begin position="182"/>
        <end position="207"/>
    </location>
</feature>
<evidence type="ECO:0000256" key="7">
    <source>
        <dbReference type="SAM" id="Phobius"/>
    </source>
</evidence>
<feature type="coiled-coil region" evidence="5">
    <location>
        <begin position="483"/>
        <end position="510"/>
    </location>
</feature>
<dbReference type="EMBL" id="SGWV01000007">
    <property type="protein sequence ID" value="RZS58405.1"/>
    <property type="molecule type" value="Genomic_DNA"/>
</dbReference>
<dbReference type="FunFam" id="1.10.287.950:FF:000001">
    <property type="entry name" value="Methyl-accepting chemotaxis sensory transducer"/>
    <property type="match status" value="1"/>
</dbReference>
<keyword evidence="2" id="KW-0488">Methylation</keyword>
<keyword evidence="7" id="KW-0812">Transmembrane</keyword>
<dbReference type="GO" id="GO:0005886">
    <property type="term" value="C:plasma membrane"/>
    <property type="evidence" value="ECO:0007669"/>
    <property type="project" value="TreeGrafter"/>
</dbReference>
<evidence type="ECO:0000256" key="3">
    <source>
        <dbReference type="ARBA" id="ARBA00029447"/>
    </source>
</evidence>
<dbReference type="Proteomes" id="UP000293433">
    <property type="component" value="Unassembled WGS sequence"/>
</dbReference>
<dbReference type="InterPro" id="IPR051310">
    <property type="entry name" value="MCP_chemotaxis"/>
</dbReference>
<organism evidence="10 11">
    <name type="scientific">Sphaerotilus mobilis</name>
    <dbReference type="NCBI Taxonomy" id="47994"/>
    <lineage>
        <taxon>Bacteria</taxon>
        <taxon>Pseudomonadati</taxon>
        <taxon>Pseudomonadota</taxon>
        <taxon>Betaproteobacteria</taxon>
        <taxon>Burkholderiales</taxon>
        <taxon>Sphaerotilaceae</taxon>
        <taxon>Sphaerotilus</taxon>
    </lineage>
</organism>
<dbReference type="Gene3D" id="1.10.287.950">
    <property type="entry name" value="Methyl-accepting chemotaxis protein"/>
    <property type="match status" value="1"/>
</dbReference>
<dbReference type="SUPFAM" id="SSF58104">
    <property type="entry name" value="Methyl-accepting chemotaxis protein (MCP) signaling domain"/>
    <property type="match status" value="1"/>
</dbReference>
<dbReference type="CDD" id="cd06225">
    <property type="entry name" value="HAMP"/>
    <property type="match status" value="1"/>
</dbReference>
<dbReference type="PANTHER" id="PTHR43531">
    <property type="entry name" value="PROTEIN ICFG"/>
    <property type="match status" value="1"/>
</dbReference>
<dbReference type="PROSITE" id="PS50885">
    <property type="entry name" value="HAMP"/>
    <property type="match status" value="1"/>
</dbReference>
<evidence type="ECO:0000256" key="2">
    <source>
        <dbReference type="ARBA" id="ARBA00022481"/>
    </source>
</evidence>
<dbReference type="Pfam" id="PF00672">
    <property type="entry name" value="HAMP"/>
    <property type="match status" value="1"/>
</dbReference>
<evidence type="ECO:0000313" key="11">
    <source>
        <dbReference type="Proteomes" id="UP000293433"/>
    </source>
</evidence>
<comment type="similarity">
    <text evidence="3">Belongs to the methyl-accepting chemotaxis (MCP) protein family.</text>
</comment>
<evidence type="ECO:0000313" key="10">
    <source>
        <dbReference type="EMBL" id="RZS58405.1"/>
    </source>
</evidence>
<keyword evidence="11" id="KW-1185">Reference proteome</keyword>
<dbReference type="InterPro" id="IPR047347">
    <property type="entry name" value="YvaQ-like_sensor"/>
</dbReference>
<dbReference type="CDD" id="cd11386">
    <property type="entry name" value="MCP_signal"/>
    <property type="match status" value="1"/>
</dbReference>
<feature type="compositionally biased region" description="Polar residues" evidence="6">
    <location>
        <begin position="317"/>
        <end position="327"/>
    </location>
</feature>
<accession>A0A4Q7LTN2</accession>